<evidence type="ECO:0000313" key="2">
    <source>
        <dbReference type="Proteomes" id="UP000074561"/>
    </source>
</evidence>
<dbReference type="KEGG" id="cpra:CPter91_5369"/>
<dbReference type="AlphaFoldDB" id="A0A127QCS9"/>
<proteinExistence type="predicted"/>
<name>A0A127QCS9_9BURK</name>
<dbReference type="Proteomes" id="UP000074561">
    <property type="component" value="Chromosome"/>
</dbReference>
<protein>
    <submittedName>
        <fullName evidence="1">Uncharacterized protein</fullName>
    </submittedName>
</protein>
<dbReference type="RefSeq" id="WP_167595222.1">
    <property type="nucleotide sequence ID" value="NZ_CP013234.1"/>
</dbReference>
<sequence>MKIVQITPAVDWYFKHDSTVWNIAAFGLTEEGEKSEARPLFGMVQIRTAAQLVL</sequence>
<organism evidence="1 2">
    <name type="scientific">Collimonas pratensis</name>
    <dbReference type="NCBI Taxonomy" id="279113"/>
    <lineage>
        <taxon>Bacteria</taxon>
        <taxon>Pseudomonadati</taxon>
        <taxon>Pseudomonadota</taxon>
        <taxon>Betaproteobacteria</taxon>
        <taxon>Burkholderiales</taxon>
        <taxon>Oxalobacteraceae</taxon>
        <taxon>Collimonas</taxon>
    </lineage>
</organism>
<dbReference type="PATRIC" id="fig|279113.9.peg.5330"/>
<accession>A0A127QCS9</accession>
<gene>
    <name evidence="1" type="ORF">CPter91_5369</name>
</gene>
<reference evidence="1 2" key="1">
    <citation type="submission" date="2015-11" db="EMBL/GenBank/DDBJ databases">
        <title>Exploring the genomic traits of fungus-feeding bacterial genus Collimonas.</title>
        <authorList>
            <person name="Song C."/>
            <person name="Schmidt R."/>
            <person name="de Jager V."/>
            <person name="Krzyzanowska D."/>
            <person name="Jongedijk E."/>
            <person name="Cankar K."/>
            <person name="Beekwilder J."/>
            <person name="van Veen A."/>
            <person name="de Boer W."/>
            <person name="van Veen J.A."/>
            <person name="Garbeva P."/>
        </authorList>
    </citation>
    <scope>NUCLEOTIDE SEQUENCE [LARGE SCALE GENOMIC DNA]</scope>
    <source>
        <strain evidence="1 2">Ter91</strain>
    </source>
</reference>
<dbReference type="EMBL" id="CP013234">
    <property type="protein sequence ID" value="AMP07655.1"/>
    <property type="molecule type" value="Genomic_DNA"/>
</dbReference>
<evidence type="ECO:0000313" key="1">
    <source>
        <dbReference type="EMBL" id="AMP07655.1"/>
    </source>
</evidence>